<keyword evidence="5" id="KW-0378">Hydrolase</keyword>
<protein>
    <submittedName>
        <fullName evidence="9">Reverse transcriptase domain-containing protein</fullName>
    </submittedName>
</protein>
<keyword evidence="3" id="KW-0540">Nuclease</keyword>
<proteinExistence type="predicted"/>
<keyword evidence="6 9" id="KW-0695">RNA-directed DNA polymerase</keyword>
<evidence type="ECO:0000256" key="1">
    <source>
        <dbReference type="ARBA" id="ARBA00022679"/>
    </source>
</evidence>
<reference evidence="9" key="1">
    <citation type="journal article" date="2022" name="Int. J. Mol. Sci.">
        <title>Draft Genome of Tanacetum Coccineum: Genomic Comparison of Closely Related Tanacetum-Family Plants.</title>
        <authorList>
            <person name="Yamashiro T."/>
            <person name="Shiraishi A."/>
            <person name="Nakayama K."/>
            <person name="Satake H."/>
        </authorList>
    </citation>
    <scope>NUCLEOTIDE SEQUENCE</scope>
</reference>
<evidence type="ECO:0000313" key="10">
    <source>
        <dbReference type="Proteomes" id="UP001151760"/>
    </source>
</evidence>
<dbReference type="Proteomes" id="UP001151760">
    <property type="component" value="Unassembled WGS sequence"/>
</dbReference>
<evidence type="ECO:0000259" key="8">
    <source>
        <dbReference type="Pfam" id="PF17917"/>
    </source>
</evidence>
<feature type="region of interest" description="Disordered" evidence="7">
    <location>
        <begin position="101"/>
        <end position="127"/>
    </location>
</feature>
<evidence type="ECO:0000313" key="9">
    <source>
        <dbReference type="EMBL" id="GJT89461.1"/>
    </source>
</evidence>
<dbReference type="GO" id="GO:0003964">
    <property type="term" value="F:RNA-directed DNA polymerase activity"/>
    <property type="evidence" value="ECO:0007669"/>
    <property type="project" value="UniProtKB-KW"/>
</dbReference>
<accession>A0ABQ5HNN4</accession>
<feature type="domain" description="Reverse transcriptase RNase H-like" evidence="8">
    <location>
        <begin position="2"/>
        <end position="64"/>
    </location>
</feature>
<name>A0ABQ5HNN4_9ASTR</name>
<evidence type="ECO:0000256" key="5">
    <source>
        <dbReference type="ARBA" id="ARBA00022801"/>
    </source>
</evidence>
<dbReference type="PANTHER" id="PTHR48475">
    <property type="entry name" value="RIBONUCLEASE H"/>
    <property type="match status" value="1"/>
</dbReference>
<dbReference type="EMBL" id="BQNB010019826">
    <property type="protein sequence ID" value="GJT89461.1"/>
    <property type="molecule type" value="Genomic_DNA"/>
</dbReference>
<evidence type="ECO:0000256" key="7">
    <source>
        <dbReference type="SAM" id="MobiDB-lite"/>
    </source>
</evidence>
<keyword evidence="2" id="KW-0548">Nucleotidyltransferase</keyword>
<reference evidence="9" key="2">
    <citation type="submission" date="2022-01" db="EMBL/GenBank/DDBJ databases">
        <authorList>
            <person name="Yamashiro T."/>
            <person name="Shiraishi A."/>
            <person name="Satake H."/>
            <person name="Nakayama K."/>
        </authorList>
    </citation>
    <scope>NUCLEOTIDE SEQUENCE</scope>
</reference>
<evidence type="ECO:0000256" key="6">
    <source>
        <dbReference type="ARBA" id="ARBA00022918"/>
    </source>
</evidence>
<gene>
    <name evidence="9" type="ORF">Tco_1071178</name>
</gene>
<evidence type="ECO:0000256" key="3">
    <source>
        <dbReference type="ARBA" id="ARBA00022722"/>
    </source>
</evidence>
<sequence>MIMYLAAAKEAISAVLMTERDGKQMPIYFVSRALLGPELNYTPIEKLILALMLSNPEVTRRLLKWRFELEEHDIHYRPRTIIQGQCLADYIVENVWKDTPRYTNKGQRRNFGPLVQATNKKAEKTKP</sequence>
<dbReference type="PANTHER" id="PTHR48475:SF2">
    <property type="entry name" value="RIBONUCLEASE H"/>
    <property type="match status" value="1"/>
</dbReference>
<evidence type="ECO:0000256" key="4">
    <source>
        <dbReference type="ARBA" id="ARBA00022759"/>
    </source>
</evidence>
<keyword evidence="10" id="KW-1185">Reference proteome</keyword>
<dbReference type="InterPro" id="IPR041373">
    <property type="entry name" value="RT_RNaseH"/>
</dbReference>
<keyword evidence="1" id="KW-0808">Transferase</keyword>
<evidence type="ECO:0000256" key="2">
    <source>
        <dbReference type="ARBA" id="ARBA00022695"/>
    </source>
</evidence>
<keyword evidence="4" id="KW-0255">Endonuclease</keyword>
<organism evidence="9 10">
    <name type="scientific">Tanacetum coccineum</name>
    <dbReference type="NCBI Taxonomy" id="301880"/>
    <lineage>
        <taxon>Eukaryota</taxon>
        <taxon>Viridiplantae</taxon>
        <taxon>Streptophyta</taxon>
        <taxon>Embryophyta</taxon>
        <taxon>Tracheophyta</taxon>
        <taxon>Spermatophyta</taxon>
        <taxon>Magnoliopsida</taxon>
        <taxon>eudicotyledons</taxon>
        <taxon>Gunneridae</taxon>
        <taxon>Pentapetalae</taxon>
        <taxon>asterids</taxon>
        <taxon>campanulids</taxon>
        <taxon>Asterales</taxon>
        <taxon>Asteraceae</taxon>
        <taxon>Asteroideae</taxon>
        <taxon>Anthemideae</taxon>
        <taxon>Anthemidinae</taxon>
        <taxon>Tanacetum</taxon>
    </lineage>
</organism>
<dbReference type="SUPFAM" id="SSF56672">
    <property type="entry name" value="DNA/RNA polymerases"/>
    <property type="match status" value="1"/>
</dbReference>
<dbReference type="Pfam" id="PF17917">
    <property type="entry name" value="RT_RNaseH"/>
    <property type="match status" value="1"/>
</dbReference>
<dbReference type="InterPro" id="IPR043502">
    <property type="entry name" value="DNA/RNA_pol_sf"/>
</dbReference>
<comment type="caution">
    <text evidence="9">The sequence shown here is derived from an EMBL/GenBank/DDBJ whole genome shotgun (WGS) entry which is preliminary data.</text>
</comment>